<proteinExistence type="predicted"/>
<dbReference type="AlphaFoldDB" id="A0A6J4LLG8"/>
<dbReference type="EMBL" id="CADCTU010000611">
    <property type="protein sequence ID" value="CAA9336708.1"/>
    <property type="molecule type" value="Genomic_DNA"/>
</dbReference>
<protein>
    <submittedName>
        <fullName evidence="2">Uncharacterized protein</fullName>
    </submittedName>
</protein>
<organism evidence="2">
    <name type="scientific">uncultured Gemmatimonadaceae bacterium</name>
    <dbReference type="NCBI Taxonomy" id="246130"/>
    <lineage>
        <taxon>Bacteria</taxon>
        <taxon>Pseudomonadati</taxon>
        <taxon>Gemmatimonadota</taxon>
        <taxon>Gemmatimonadia</taxon>
        <taxon>Gemmatimonadales</taxon>
        <taxon>Gemmatimonadaceae</taxon>
        <taxon>environmental samples</taxon>
    </lineage>
</organism>
<name>A0A6J4LLG8_9BACT</name>
<feature type="region of interest" description="Disordered" evidence="1">
    <location>
        <begin position="1"/>
        <end position="75"/>
    </location>
</feature>
<evidence type="ECO:0000256" key="1">
    <source>
        <dbReference type="SAM" id="MobiDB-lite"/>
    </source>
</evidence>
<feature type="compositionally biased region" description="Basic residues" evidence="1">
    <location>
        <begin position="1"/>
        <end position="14"/>
    </location>
</feature>
<feature type="non-terminal residue" evidence="2">
    <location>
        <position position="75"/>
    </location>
</feature>
<reference evidence="2" key="1">
    <citation type="submission" date="2020-02" db="EMBL/GenBank/DDBJ databases">
        <authorList>
            <person name="Meier V. D."/>
        </authorList>
    </citation>
    <scope>NUCLEOTIDE SEQUENCE</scope>
    <source>
        <strain evidence="2">AVDCRST_MAG11</strain>
    </source>
</reference>
<gene>
    <name evidence="2" type="ORF">AVDCRST_MAG11-2737</name>
</gene>
<feature type="non-terminal residue" evidence="2">
    <location>
        <position position="1"/>
    </location>
</feature>
<sequence>AAHHPDARRRRPPRPLRPQAPLRGGGAVLRPALLAPAHRDPRAHRRHARLPRDPAAQPRHRAPAAAEVERADELL</sequence>
<evidence type="ECO:0000313" key="2">
    <source>
        <dbReference type="EMBL" id="CAA9336708.1"/>
    </source>
</evidence>
<accession>A0A6J4LLG8</accession>